<keyword evidence="6" id="KW-1185">Reference proteome</keyword>
<comment type="similarity">
    <text evidence="2">Belongs to the class-A beta-lactamase family.</text>
</comment>
<organism evidence="5 6">
    <name type="scientific">Thermomicrobium roseum (strain ATCC 27502 / DSM 5159 / P-2)</name>
    <dbReference type="NCBI Taxonomy" id="309801"/>
    <lineage>
        <taxon>Bacteria</taxon>
        <taxon>Pseudomonadati</taxon>
        <taxon>Thermomicrobiota</taxon>
        <taxon>Thermomicrobia</taxon>
        <taxon>Thermomicrobiales</taxon>
        <taxon>Thermomicrobiaceae</taxon>
        <taxon>Thermomicrobium</taxon>
    </lineage>
</organism>
<dbReference type="Pfam" id="PF13354">
    <property type="entry name" value="Beta-lactamase2"/>
    <property type="match status" value="1"/>
</dbReference>
<dbReference type="KEGG" id="tro:trd_1353"/>
<sequence length="269" mass="29599">MQRTIEQLIGQVPARVMLLFRDLDEDLEIAYDADRPVVAASTIKLLVLARLYRAFAREQLDPRARVRIASDQVVPGSGVLRWLAEPPPMTLRDLAVLMTIVSDNVAANALIDVLGFAAMEELVVELGLTGTALRRPFWGRAAYPGEPENLVTARDLATLLAALELGHIVPEGHWLDDLRMLLRAQQFRDIIPARLPEAVIVGNKTGTLLGSVHDAALLWAPFGRAVLVLLTSGVTDFEATRRALADLAKEVVDHWQQARQRGNSTRGGR</sequence>
<name>B9L2F1_THERP</name>
<dbReference type="STRING" id="309801.trd_1353"/>
<dbReference type="Gene3D" id="3.40.710.10">
    <property type="entry name" value="DD-peptidase/beta-lactamase superfamily"/>
    <property type="match status" value="1"/>
</dbReference>
<protein>
    <recommendedName>
        <fullName evidence="3">beta-lactamase</fullName>
        <ecNumber evidence="3">3.5.2.6</ecNumber>
    </recommendedName>
</protein>
<dbReference type="EMBL" id="CP001275">
    <property type="protein sequence ID" value="ACM05079.1"/>
    <property type="molecule type" value="Genomic_DNA"/>
</dbReference>
<gene>
    <name evidence="5" type="ordered locus">trd_1353</name>
</gene>
<evidence type="ECO:0000313" key="5">
    <source>
        <dbReference type="EMBL" id="ACM05079.1"/>
    </source>
</evidence>
<feature type="domain" description="Beta-lactamase class A catalytic" evidence="4">
    <location>
        <begin position="19"/>
        <end position="228"/>
    </location>
</feature>
<dbReference type="InterPro" id="IPR045155">
    <property type="entry name" value="Beta-lactam_cat"/>
</dbReference>
<dbReference type="HOGENOM" id="CLU_031960_9_2_0"/>
<dbReference type="Proteomes" id="UP000000447">
    <property type="component" value="Chromosome"/>
</dbReference>
<dbReference type="eggNOG" id="COG2367">
    <property type="taxonomic scope" value="Bacteria"/>
</dbReference>
<accession>B9L2F1</accession>
<dbReference type="AlphaFoldDB" id="B9L2F1"/>
<dbReference type="InterPro" id="IPR000871">
    <property type="entry name" value="Beta-lactam_class-A"/>
</dbReference>
<proteinExistence type="inferred from homology"/>
<dbReference type="SUPFAM" id="SSF56601">
    <property type="entry name" value="beta-lactamase/transpeptidase-like"/>
    <property type="match status" value="1"/>
</dbReference>
<dbReference type="GO" id="GO:0008800">
    <property type="term" value="F:beta-lactamase activity"/>
    <property type="evidence" value="ECO:0007669"/>
    <property type="project" value="UniProtKB-EC"/>
</dbReference>
<dbReference type="RefSeq" id="WP_015922302.1">
    <property type="nucleotide sequence ID" value="NC_011959.1"/>
</dbReference>
<dbReference type="GO" id="GO:0046677">
    <property type="term" value="P:response to antibiotic"/>
    <property type="evidence" value="ECO:0007669"/>
    <property type="project" value="InterPro"/>
</dbReference>
<dbReference type="EC" id="3.5.2.6" evidence="3"/>
<evidence type="ECO:0000256" key="3">
    <source>
        <dbReference type="ARBA" id="ARBA00012865"/>
    </source>
</evidence>
<dbReference type="InterPro" id="IPR012338">
    <property type="entry name" value="Beta-lactam/transpept-like"/>
</dbReference>
<evidence type="ECO:0000256" key="1">
    <source>
        <dbReference type="ARBA" id="ARBA00001526"/>
    </source>
</evidence>
<dbReference type="PANTHER" id="PTHR35333:SF3">
    <property type="entry name" value="BETA-LACTAMASE-TYPE TRANSPEPTIDASE FOLD CONTAINING PROTEIN"/>
    <property type="match status" value="1"/>
</dbReference>
<dbReference type="GO" id="GO:0030655">
    <property type="term" value="P:beta-lactam antibiotic catabolic process"/>
    <property type="evidence" value="ECO:0007669"/>
    <property type="project" value="InterPro"/>
</dbReference>
<evidence type="ECO:0000256" key="2">
    <source>
        <dbReference type="ARBA" id="ARBA00009009"/>
    </source>
</evidence>
<comment type="catalytic activity">
    <reaction evidence="1">
        <text>a beta-lactam + H2O = a substituted beta-amino acid</text>
        <dbReference type="Rhea" id="RHEA:20401"/>
        <dbReference type="ChEBI" id="CHEBI:15377"/>
        <dbReference type="ChEBI" id="CHEBI:35627"/>
        <dbReference type="ChEBI" id="CHEBI:140347"/>
        <dbReference type="EC" id="3.5.2.6"/>
    </reaction>
</comment>
<evidence type="ECO:0000259" key="4">
    <source>
        <dbReference type="Pfam" id="PF13354"/>
    </source>
</evidence>
<dbReference type="PANTHER" id="PTHR35333">
    <property type="entry name" value="BETA-LACTAMASE"/>
    <property type="match status" value="1"/>
</dbReference>
<evidence type="ECO:0000313" key="6">
    <source>
        <dbReference type="Proteomes" id="UP000000447"/>
    </source>
</evidence>
<reference evidence="5 6" key="1">
    <citation type="journal article" date="2009" name="PLoS ONE">
        <title>Complete genome sequence of the aerobic CO-oxidizing thermophile Thermomicrobium roseum.</title>
        <authorList>
            <person name="Wu D."/>
            <person name="Raymond J."/>
            <person name="Wu M."/>
            <person name="Chatterji S."/>
            <person name="Ren Q."/>
            <person name="Graham J.E."/>
            <person name="Bryant D.A."/>
            <person name="Robb F."/>
            <person name="Colman A."/>
            <person name="Tallon L.J."/>
            <person name="Badger J.H."/>
            <person name="Madupu R."/>
            <person name="Ward N.L."/>
            <person name="Eisen J.A."/>
        </authorList>
    </citation>
    <scope>NUCLEOTIDE SEQUENCE [LARGE SCALE GENOMIC DNA]</scope>
    <source>
        <strain evidence="6">ATCC 27502 / DSM 5159 / P-2</strain>
    </source>
</reference>